<sequence length="91" mass="10109">MTAEPCEARTNESTQVSISQPRRSPRKKSGTEITVIESISGNGIVCQEEYNKEEKHLRDNDSRWVTADTTKALAPQAAYSSIQPVVWQDSA</sequence>
<feature type="region of interest" description="Disordered" evidence="1">
    <location>
        <begin position="1"/>
        <end position="32"/>
    </location>
</feature>
<name>A0A6A1W032_9ROSI</name>
<comment type="caution">
    <text evidence="2">The sequence shown here is derived from an EMBL/GenBank/DDBJ whole genome shotgun (WGS) entry which is preliminary data.</text>
</comment>
<evidence type="ECO:0000256" key="1">
    <source>
        <dbReference type="SAM" id="MobiDB-lite"/>
    </source>
</evidence>
<organism evidence="2 3">
    <name type="scientific">Morella rubra</name>
    <name type="common">Chinese bayberry</name>
    <dbReference type="NCBI Taxonomy" id="262757"/>
    <lineage>
        <taxon>Eukaryota</taxon>
        <taxon>Viridiplantae</taxon>
        <taxon>Streptophyta</taxon>
        <taxon>Embryophyta</taxon>
        <taxon>Tracheophyta</taxon>
        <taxon>Spermatophyta</taxon>
        <taxon>Magnoliopsida</taxon>
        <taxon>eudicotyledons</taxon>
        <taxon>Gunneridae</taxon>
        <taxon>Pentapetalae</taxon>
        <taxon>rosids</taxon>
        <taxon>fabids</taxon>
        <taxon>Fagales</taxon>
        <taxon>Myricaceae</taxon>
        <taxon>Morella</taxon>
    </lineage>
</organism>
<proteinExistence type="predicted"/>
<feature type="compositionally biased region" description="Basic and acidic residues" evidence="1">
    <location>
        <begin position="1"/>
        <end position="10"/>
    </location>
</feature>
<protein>
    <submittedName>
        <fullName evidence="2">Uncharacterized protein</fullName>
    </submittedName>
</protein>
<dbReference type="Proteomes" id="UP000516437">
    <property type="component" value="Chromosome 3"/>
</dbReference>
<evidence type="ECO:0000313" key="2">
    <source>
        <dbReference type="EMBL" id="KAB1218435.1"/>
    </source>
</evidence>
<accession>A0A6A1W032</accession>
<dbReference type="AlphaFoldDB" id="A0A6A1W032"/>
<gene>
    <name evidence="2" type="ORF">CJ030_MR3G026315</name>
</gene>
<reference evidence="2 3" key="1">
    <citation type="journal article" date="2019" name="Plant Biotechnol. J.">
        <title>The red bayberry genome and genetic basis of sex determination.</title>
        <authorList>
            <person name="Jia H.M."/>
            <person name="Jia H.J."/>
            <person name="Cai Q.L."/>
            <person name="Wang Y."/>
            <person name="Zhao H.B."/>
            <person name="Yang W.F."/>
            <person name="Wang G.Y."/>
            <person name="Li Y.H."/>
            <person name="Zhan D.L."/>
            <person name="Shen Y.T."/>
            <person name="Niu Q.F."/>
            <person name="Chang L."/>
            <person name="Qiu J."/>
            <person name="Zhao L."/>
            <person name="Xie H.B."/>
            <person name="Fu W.Y."/>
            <person name="Jin J."/>
            <person name="Li X.W."/>
            <person name="Jiao Y."/>
            <person name="Zhou C.C."/>
            <person name="Tu T."/>
            <person name="Chai C.Y."/>
            <person name="Gao J.L."/>
            <person name="Fan L.J."/>
            <person name="van de Weg E."/>
            <person name="Wang J.Y."/>
            <person name="Gao Z.S."/>
        </authorList>
    </citation>
    <scope>NUCLEOTIDE SEQUENCE [LARGE SCALE GENOMIC DNA]</scope>
    <source>
        <tissue evidence="2">Leaves</tissue>
    </source>
</reference>
<feature type="compositionally biased region" description="Polar residues" evidence="1">
    <location>
        <begin position="11"/>
        <end position="22"/>
    </location>
</feature>
<dbReference type="EMBL" id="RXIC02000021">
    <property type="protein sequence ID" value="KAB1218435.1"/>
    <property type="molecule type" value="Genomic_DNA"/>
</dbReference>
<evidence type="ECO:0000313" key="3">
    <source>
        <dbReference type="Proteomes" id="UP000516437"/>
    </source>
</evidence>
<keyword evidence="3" id="KW-1185">Reference proteome</keyword>